<dbReference type="EMBL" id="QFBC01000002">
    <property type="protein sequence ID" value="PWE57376.1"/>
    <property type="molecule type" value="Genomic_DNA"/>
</dbReference>
<dbReference type="AlphaFoldDB" id="A0A2U2DVQ2"/>
<proteinExistence type="predicted"/>
<feature type="transmembrane region" description="Helical" evidence="1">
    <location>
        <begin position="30"/>
        <end position="49"/>
    </location>
</feature>
<keyword evidence="1" id="KW-0812">Transmembrane</keyword>
<dbReference type="InterPro" id="IPR012422">
    <property type="entry name" value="Cyt_c_oxidase_su4_bac-aa3"/>
</dbReference>
<sequence length="74" mass="8111">MSEHHNGPVETGAPMNYPEHEKTYTMFINGAKYGTMIIVVLLIAMAAGFFTTAGFLGSVILFILLNIAGFFLLR</sequence>
<dbReference type="Pfam" id="PF07835">
    <property type="entry name" value="COX4_pro_2"/>
    <property type="match status" value="1"/>
</dbReference>
<dbReference type="SUPFAM" id="SSF81469">
    <property type="entry name" value="Bacterial aa3 type cytochrome c oxidase subunit IV"/>
    <property type="match status" value="1"/>
</dbReference>
<organism evidence="3 4">
    <name type="scientific">Metarhizobium album</name>
    <dbReference type="NCBI Taxonomy" id="2182425"/>
    <lineage>
        <taxon>Bacteria</taxon>
        <taxon>Pseudomonadati</taxon>
        <taxon>Pseudomonadota</taxon>
        <taxon>Alphaproteobacteria</taxon>
        <taxon>Hyphomicrobiales</taxon>
        <taxon>Rhizobiaceae</taxon>
        <taxon>Metarhizobium</taxon>
    </lineage>
</organism>
<evidence type="ECO:0000313" key="3">
    <source>
        <dbReference type="EMBL" id="PWE57376.1"/>
    </source>
</evidence>
<evidence type="ECO:0000256" key="1">
    <source>
        <dbReference type="SAM" id="Phobius"/>
    </source>
</evidence>
<evidence type="ECO:0000313" key="4">
    <source>
        <dbReference type="Proteomes" id="UP000245252"/>
    </source>
</evidence>
<keyword evidence="1" id="KW-1133">Transmembrane helix</keyword>
<feature type="transmembrane region" description="Helical" evidence="1">
    <location>
        <begin position="55"/>
        <end position="73"/>
    </location>
</feature>
<protein>
    <submittedName>
        <fullName evidence="3">Aa3-type cytochrome c oxidase subunit IV</fullName>
    </submittedName>
</protein>
<dbReference type="Gene3D" id="1.20.5.160">
    <property type="entry name" value="Bacterial aa3 type cytochrome c oxidase subunit IV"/>
    <property type="match status" value="1"/>
</dbReference>
<dbReference type="Proteomes" id="UP000245252">
    <property type="component" value="Unassembled WGS sequence"/>
</dbReference>
<gene>
    <name evidence="3" type="ORF">DEM27_07010</name>
</gene>
<dbReference type="OrthoDB" id="9812071at2"/>
<keyword evidence="4" id="KW-1185">Reference proteome</keyword>
<accession>A0A2U2DVQ2</accession>
<evidence type="ECO:0000259" key="2">
    <source>
        <dbReference type="Pfam" id="PF07835"/>
    </source>
</evidence>
<dbReference type="RefSeq" id="WP_109457480.1">
    <property type="nucleotide sequence ID" value="NZ_QFBC01000002.1"/>
</dbReference>
<feature type="domain" description="Cytochrome c oxidase subunit IV bacterial aa3 type" evidence="2">
    <location>
        <begin position="4"/>
        <end position="49"/>
    </location>
</feature>
<dbReference type="InterPro" id="IPR036596">
    <property type="entry name" value="Cyt-C_aa3_sf"/>
</dbReference>
<comment type="caution">
    <text evidence="3">The sequence shown here is derived from an EMBL/GenBank/DDBJ whole genome shotgun (WGS) entry which is preliminary data.</text>
</comment>
<name>A0A2U2DVQ2_9HYPH</name>
<keyword evidence="1" id="KW-0472">Membrane</keyword>
<reference evidence="3 4" key="1">
    <citation type="submission" date="2018-05" db="EMBL/GenBank/DDBJ databases">
        <title>The draft genome of strain NS-104.</title>
        <authorList>
            <person name="Hang P."/>
            <person name="Jiang J."/>
        </authorList>
    </citation>
    <scope>NUCLEOTIDE SEQUENCE [LARGE SCALE GENOMIC DNA]</scope>
    <source>
        <strain evidence="3 4">NS-104</strain>
    </source>
</reference>